<comment type="similarity">
    <text evidence="1 12">Belongs to the helicase family. DnaB subfamily.</text>
</comment>
<evidence type="ECO:0000256" key="9">
    <source>
        <dbReference type="ARBA" id="ARBA00023235"/>
    </source>
</evidence>
<evidence type="ECO:0000256" key="10">
    <source>
        <dbReference type="ARBA" id="ARBA00048954"/>
    </source>
</evidence>
<evidence type="ECO:0000256" key="1">
    <source>
        <dbReference type="ARBA" id="ARBA00008428"/>
    </source>
</evidence>
<dbReference type="EMBL" id="CP011801">
    <property type="protein sequence ID" value="ALA60195.1"/>
    <property type="molecule type" value="Genomic_DNA"/>
</dbReference>
<evidence type="ECO:0000256" key="6">
    <source>
        <dbReference type="ARBA" id="ARBA00022806"/>
    </source>
</evidence>
<dbReference type="GO" id="GO:0003677">
    <property type="term" value="F:DNA binding"/>
    <property type="evidence" value="ECO:0007669"/>
    <property type="project" value="UniProtKB-UniRule"/>
</dbReference>
<dbReference type="SMART" id="SM00382">
    <property type="entry name" value="AAA"/>
    <property type="match status" value="1"/>
</dbReference>
<dbReference type="InterPro" id="IPR016136">
    <property type="entry name" value="DNA_helicase_N/primase_C"/>
</dbReference>
<keyword evidence="4 12" id="KW-0547">Nucleotide-binding</keyword>
<dbReference type="OrthoDB" id="9773982at2"/>
<dbReference type="InterPro" id="IPR007692">
    <property type="entry name" value="DNA_helicase_DnaB"/>
</dbReference>
<dbReference type="GO" id="GO:0043139">
    <property type="term" value="F:5'-3' DNA helicase activity"/>
    <property type="evidence" value="ECO:0007669"/>
    <property type="project" value="UniProtKB-EC"/>
</dbReference>
<evidence type="ECO:0000256" key="2">
    <source>
        <dbReference type="ARBA" id="ARBA00022515"/>
    </source>
</evidence>
<dbReference type="AlphaFoldDB" id="A0A0K2GGV9"/>
<dbReference type="CDD" id="cd00984">
    <property type="entry name" value="DnaB_C"/>
    <property type="match status" value="1"/>
</dbReference>
<evidence type="ECO:0000256" key="5">
    <source>
        <dbReference type="ARBA" id="ARBA00022801"/>
    </source>
</evidence>
<sequence length="445" mass="48785">MISSMPQIQPHDAEAEQAILGAILLDSSALSQAQEIITASDFYNARHRLIFEAMVELAASSVAIDLLTVGNRLEEKGQLQIVGGRAAVAEPLMSVVSAASITEHCRIVRDHALRRKTIGVLSEALPRAYRKDAIAELLGDCMRELGQLVYGRDGGTWRHISNITVETLQYVDAQAKGDRAVKAVSTGYSTVDRLLSGWHPSDLVIIAGRPSMGKTTFALGSAVRAAKAGARVGLISLEMSACQLGLRLLGMETPLNVHALRTGHVKEDGWWCLAHTAQSLEGVSLWVDDSSVLTVEQIMAKARSLKLKAGLDLLIVDYLQLLEFAGAETRQQGIADASRRLKLLAKELNVPVIALSQLSRDCDRREDKRPVLADLRDSGAIEQDADVVLFLYRHEVYFHDTEEKGVAEILVRKHRNGPIGDCRLRFVDRFARFEDFEGPVDAHNG</sequence>
<evidence type="ECO:0000256" key="8">
    <source>
        <dbReference type="ARBA" id="ARBA00023125"/>
    </source>
</evidence>
<dbReference type="EC" id="5.6.2.3" evidence="11 12"/>
<dbReference type="STRING" id="42253.NITMOv2_3805"/>
<dbReference type="GO" id="GO:0005524">
    <property type="term" value="F:ATP binding"/>
    <property type="evidence" value="ECO:0007669"/>
    <property type="project" value="UniProtKB-UniRule"/>
</dbReference>
<evidence type="ECO:0000313" key="15">
    <source>
        <dbReference type="Proteomes" id="UP000069205"/>
    </source>
</evidence>
<dbReference type="SUPFAM" id="SSF52540">
    <property type="entry name" value="P-loop containing nucleoside triphosphate hydrolases"/>
    <property type="match status" value="1"/>
</dbReference>
<proteinExistence type="inferred from homology"/>
<keyword evidence="8 12" id="KW-0238">DNA-binding</keyword>
<accession>A0A0K2GGV9</accession>
<dbReference type="Pfam" id="PF00772">
    <property type="entry name" value="DnaB"/>
    <property type="match status" value="1"/>
</dbReference>
<keyword evidence="6 12" id="KW-0347">Helicase</keyword>
<organism evidence="14 15">
    <name type="scientific">Nitrospira moscoviensis</name>
    <dbReference type="NCBI Taxonomy" id="42253"/>
    <lineage>
        <taxon>Bacteria</taxon>
        <taxon>Pseudomonadati</taxon>
        <taxon>Nitrospirota</taxon>
        <taxon>Nitrospiria</taxon>
        <taxon>Nitrospirales</taxon>
        <taxon>Nitrospiraceae</taxon>
        <taxon>Nitrospira</taxon>
    </lineage>
</organism>
<gene>
    <name evidence="14" type="primary">dnaB</name>
    <name evidence="14" type="ORF">NITMOv2_3805</name>
</gene>
<keyword evidence="3 12" id="KW-0235">DNA replication</keyword>
<dbReference type="InterPro" id="IPR027417">
    <property type="entry name" value="P-loop_NTPase"/>
</dbReference>
<dbReference type="InterPro" id="IPR036185">
    <property type="entry name" value="DNA_heli_DnaB-like_N_sf"/>
</dbReference>
<keyword evidence="5 12" id="KW-0378">Hydrolase</keyword>
<dbReference type="Gene3D" id="1.10.860.10">
    <property type="entry name" value="DNAb Helicase, Chain A"/>
    <property type="match status" value="1"/>
</dbReference>
<dbReference type="GO" id="GO:0016887">
    <property type="term" value="F:ATP hydrolysis activity"/>
    <property type="evidence" value="ECO:0007669"/>
    <property type="project" value="RHEA"/>
</dbReference>
<keyword evidence="2 12" id="KW-0639">Primosome</keyword>
<dbReference type="GO" id="GO:0005829">
    <property type="term" value="C:cytosol"/>
    <property type="evidence" value="ECO:0007669"/>
    <property type="project" value="TreeGrafter"/>
</dbReference>
<comment type="function">
    <text evidence="12">The main replicative DNA helicase, it participates in initiation and elongation during chromosome replication. Travels ahead of the DNA replisome, separating dsDNA into templates for DNA synthesis. A processive ATP-dependent 5'-3' DNA helicase it has DNA-dependent ATPase activity.</text>
</comment>
<dbReference type="GO" id="GO:0006269">
    <property type="term" value="P:DNA replication, synthesis of primer"/>
    <property type="evidence" value="ECO:0007669"/>
    <property type="project" value="UniProtKB-UniRule"/>
</dbReference>
<evidence type="ECO:0000313" key="14">
    <source>
        <dbReference type="EMBL" id="ALA60195.1"/>
    </source>
</evidence>
<dbReference type="PROSITE" id="PS51199">
    <property type="entry name" value="SF4_HELICASE"/>
    <property type="match status" value="1"/>
</dbReference>
<comment type="catalytic activity">
    <reaction evidence="10 12">
        <text>ATP + H2O = ADP + phosphate + H(+)</text>
        <dbReference type="Rhea" id="RHEA:13065"/>
        <dbReference type="ChEBI" id="CHEBI:15377"/>
        <dbReference type="ChEBI" id="CHEBI:15378"/>
        <dbReference type="ChEBI" id="CHEBI:30616"/>
        <dbReference type="ChEBI" id="CHEBI:43474"/>
        <dbReference type="ChEBI" id="CHEBI:456216"/>
        <dbReference type="EC" id="5.6.2.3"/>
    </reaction>
</comment>
<evidence type="ECO:0000259" key="13">
    <source>
        <dbReference type="PROSITE" id="PS51199"/>
    </source>
</evidence>
<protein>
    <recommendedName>
        <fullName evidence="11 12">Replicative DNA helicase</fullName>
        <ecNumber evidence="11 12">5.6.2.3</ecNumber>
    </recommendedName>
</protein>
<dbReference type="InterPro" id="IPR003593">
    <property type="entry name" value="AAA+_ATPase"/>
</dbReference>
<dbReference type="SUPFAM" id="SSF48024">
    <property type="entry name" value="N-terminal domain of DnaB helicase"/>
    <property type="match status" value="1"/>
</dbReference>
<dbReference type="GO" id="GO:1990077">
    <property type="term" value="C:primosome complex"/>
    <property type="evidence" value="ECO:0007669"/>
    <property type="project" value="UniProtKB-UniRule"/>
</dbReference>
<dbReference type="PANTHER" id="PTHR30153">
    <property type="entry name" value="REPLICATIVE DNA HELICASE DNAB"/>
    <property type="match status" value="1"/>
</dbReference>
<evidence type="ECO:0000256" key="7">
    <source>
        <dbReference type="ARBA" id="ARBA00022840"/>
    </source>
</evidence>
<keyword evidence="7 12" id="KW-0067">ATP-binding</keyword>
<keyword evidence="15" id="KW-1185">Reference proteome</keyword>
<dbReference type="InterPro" id="IPR007693">
    <property type="entry name" value="DNA_helicase_DnaB-like_N"/>
</dbReference>
<dbReference type="NCBIfam" id="TIGR00665">
    <property type="entry name" value="DnaB"/>
    <property type="match status" value="1"/>
</dbReference>
<dbReference type="Pfam" id="PF03796">
    <property type="entry name" value="DnaB_C"/>
    <property type="match status" value="1"/>
</dbReference>
<dbReference type="Proteomes" id="UP000069205">
    <property type="component" value="Chromosome"/>
</dbReference>
<evidence type="ECO:0000256" key="4">
    <source>
        <dbReference type="ARBA" id="ARBA00022741"/>
    </source>
</evidence>
<feature type="domain" description="SF4 helicase" evidence="13">
    <location>
        <begin position="177"/>
        <end position="440"/>
    </location>
</feature>
<evidence type="ECO:0000256" key="3">
    <source>
        <dbReference type="ARBA" id="ARBA00022705"/>
    </source>
</evidence>
<name>A0A0K2GGV9_NITMO</name>
<dbReference type="InterPro" id="IPR007694">
    <property type="entry name" value="DNA_helicase_DnaB-like_C"/>
</dbReference>
<keyword evidence="9" id="KW-0413">Isomerase</keyword>
<dbReference type="KEGG" id="nmv:NITMOv2_3805"/>
<dbReference type="Gene3D" id="3.40.50.300">
    <property type="entry name" value="P-loop containing nucleotide triphosphate hydrolases"/>
    <property type="match status" value="1"/>
</dbReference>
<dbReference type="PANTHER" id="PTHR30153:SF2">
    <property type="entry name" value="REPLICATIVE DNA HELICASE"/>
    <property type="match status" value="1"/>
</dbReference>
<reference evidence="14 15" key="1">
    <citation type="journal article" date="2015" name="Proc. Natl. Acad. Sci. U.S.A.">
        <title>Expanded metabolic versatility of ubiquitous nitrite-oxidizing bacteria from the genus Nitrospira.</title>
        <authorList>
            <person name="Koch H."/>
            <person name="Lucker S."/>
            <person name="Albertsen M."/>
            <person name="Kitzinger K."/>
            <person name="Herbold C."/>
            <person name="Spieck E."/>
            <person name="Nielsen P.H."/>
            <person name="Wagner M."/>
            <person name="Daims H."/>
        </authorList>
    </citation>
    <scope>NUCLEOTIDE SEQUENCE [LARGE SCALE GENOMIC DNA]</scope>
    <source>
        <strain evidence="14 15">NSP M-1</strain>
    </source>
</reference>
<evidence type="ECO:0000256" key="11">
    <source>
        <dbReference type="NCBIfam" id="TIGR00665"/>
    </source>
</evidence>
<dbReference type="PATRIC" id="fig|42253.5.peg.3750"/>
<evidence type="ECO:0000256" key="12">
    <source>
        <dbReference type="RuleBase" id="RU362085"/>
    </source>
</evidence>